<protein>
    <submittedName>
        <fullName evidence="2">TraX protein</fullName>
    </submittedName>
</protein>
<dbReference type="Pfam" id="PF05857">
    <property type="entry name" value="TraX"/>
    <property type="match status" value="1"/>
</dbReference>
<reference evidence="2 3" key="2">
    <citation type="submission" date="2012-02" db="EMBL/GenBank/DDBJ databases">
        <title>Improved High-Quality Draft sequence of Eubacterium cellulosolvens 6.</title>
        <authorList>
            <consortium name="US DOE Joint Genome Institute"/>
            <person name="Lucas S."/>
            <person name="Han J."/>
            <person name="Lapidus A."/>
            <person name="Cheng J.-F."/>
            <person name="Goodwin L."/>
            <person name="Pitluck S."/>
            <person name="Peters L."/>
            <person name="Mikhailova N."/>
            <person name="Gu W."/>
            <person name="Detter J.C."/>
            <person name="Han C."/>
            <person name="Tapia R."/>
            <person name="Land M."/>
            <person name="Hauser L."/>
            <person name="Kyrpides N."/>
            <person name="Ivanova N."/>
            <person name="Pagani I."/>
            <person name="Johnson E."/>
            <person name="Mukhopadhyay B."/>
            <person name="Anderson I."/>
            <person name="Woyke T."/>
        </authorList>
    </citation>
    <scope>NUCLEOTIDE SEQUENCE [LARGE SCALE GENOMIC DNA]</scope>
    <source>
        <strain evidence="2 3">6</strain>
    </source>
</reference>
<reference evidence="2 3" key="1">
    <citation type="submission" date="2010-08" db="EMBL/GenBank/DDBJ databases">
        <authorList>
            <consortium name="US DOE Joint Genome Institute (JGI-PGF)"/>
            <person name="Lucas S."/>
            <person name="Copeland A."/>
            <person name="Lapidus A."/>
            <person name="Cheng J.-F."/>
            <person name="Bruce D."/>
            <person name="Goodwin L."/>
            <person name="Pitluck S."/>
            <person name="Land M.L."/>
            <person name="Hauser L."/>
            <person name="Chang Y.-J."/>
            <person name="Anderson I.J."/>
            <person name="Johnson E."/>
            <person name="Mulhopadhyay B."/>
            <person name="Kyrpides N."/>
            <person name="Woyke T.J."/>
        </authorList>
    </citation>
    <scope>NUCLEOTIDE SEQUENCE [LARGE SCALE GENOMIC DNA]</scope>
    <source>
        <strain evidence="2 3">6</strain>
    </source>
</reference>
<feature type="transmembrane region" description="Helical" evidence="1">
    <location>
        <begin position="191"/>
        <end position="219"/>
    </location>
</feature>
<evidence type="ECO:0000256" key="1">
    <source>
        <dbReference type="SAM" id="Phobius"/>
    </source>
</evidence>
<gene>
    <name evidence="2" type="ORF">EubceDRAFT1_2456</name>
</gene>
<dbReference type="Proteomes" id="UP000005753">
    <property type="component" value="Chromosome"/>
</dbReference>
<sequence length="258" mass="29194">MSTHASERTFDAIDSPVSGINVKKCLSGSAIKMIAVISMIIDHMTAYILVFYPVFLNQFGPSALNLNWYTIIRHITRIGFPLFCFGIVEGYIHTRDRRKYGLNILIFGLLSEIPWDLLHEGKIFAPRTQSVFFTLLLGYLGICVLEKYRDDKLRCTVLMVALMLTAFVIHADYGAKGMGLVVVMYIVRKNIAMLALSTGALINPGSHGFGALSAIPIALYNGERGFIKGKFWKYFFYLIYPGHLLLIYFLQFKLGFRH</sequence>
<keyword evidence="1" id="KW-1133">Transmembrane helix</keyword>
<dbReference type="OrthoDB" id="9781069at2"/>
<feature type="transmembrane region" description="Helical" evidence="1">
    <location>
        <begin position="231"/>
        <end position="250"/>
    </location>
</feature>
<dbReference type="STRING" id="633697.EubceDRAFT1_2456"/>
<dbReference type="AlphaFoldDB" id="I5AWK9"/>
<organism evidence="2 3">
    <name type="scientific">Eubacterium cellulosolvens (strain ATCC 43171 / JCM 9499 / 6)</name>
    <name type="common">Cillobacterium cellulosolvens</name>
    <dbReference type="NCBI Taxonomy" id="633697"/>
    <lineage>
        <taxon>Bacteria</taxon>
        <taxon>Bacillati</taxon>
        <taxon>Bacillota</taxon>
        <taxon>Clostridia</taxon>
        <taxon>Eubacteriales</taxon>
        <taxon>Eubacteriaceae</taxon>
        <taxon>Eubacterium</taxon>
    </lineage>
</organism>
<evidence type="ECO:0000313" key="2">
    <source>
        <dbReference type="EMBL" id="EIM58182.1"/>
    </source>
</evidence>
<feature type="transmembrane region" description="Helical" evidence="1">
    <location>
        <begin position="33"/>
        <end position="56"/>
    </location>
</feature>
<dbReference type="eggNOG" id="ENOG5031QMC">
    <property type="taxonomic scope" value="Bacteria"/>
</dbReference>
<keyword evidence="3" id="KW-1185">Reference proteome</keyword>
<accession>I5AWK9</accession>
<feature type="transmembrane region" description="Helical" evidence="1">
    <location>
        <begin position="130"/>
        <end position="148"/>
    </location>
</feature>
<evidence type="ECO:0000313" key="3">
    <source>
        <dbReference type="Proteomes" id="UP000005753"/>
    </source>
</evidence>
<name>I5AWK9_EUBC6</name>
<dbReference type="InterPro" id="IPR008875">
    <property type="entry name" value="TraX"/>
</dbReference>
<keyword evidence="1" id="KW-0472">Membrane</keyword>
<feature type="transmembrane region" description="Helical" evidence="1">
    <location>
        <begin position="100"/>
        <end position="118"/>
    </location>
</feature>
<dbReference type="EMBL" id="CM001487">
    <property type="protein sequence ID" value="EIM58182.1"/>
    <property type="molecule type" value="Genomic_DNA"/>
</dbReference>
<keyword evidence="1" id="KW-0812">Transmembrane</keyword>
<dbReference type="HOGENOM" id="CLU_074054_0_0_9"/>
<feature type="transmembrane region" description="Helical" evidence="1">
    <location>
        <begin position="68"/>
        <end position="88"/>
    </location>
</feature>
<feature type="transmembrane region" description="Helical" evidence="1">
    <location>
        <begin position="155"/>
        <end position="171"/>
    </location>
</feature>
<proteinExistence type="predicted"/>